<reference evidence="1" key="1">
    <citation type="submission" date="2024-09" db="EMBL/GenBank/DDBJ databases">
        <title>Black Yeasts Isolated from many extreme environments.</title>
        <authorList>
            <person name="Coleine C."/>
            <person name="Stajich J.E."/>
            <person name="Selbmann L."/>
        </authorList>
    </citation>
    <scope>NUCLEOTIDE SEQUENCE</scope>
    <source>
        <strain evidence="1">CCFEE 5737</strain>
    </source>
</reference>
<sequence>SIDAIPDKPTIRKTCLDPAIVPLPVNHATELENKLDIALLTQSFRRRKYGNTNAEEWLPGHTPPEIRQRYGDGQKKAWQIIERETSSQDGSVDRSDSQNLPKLHVPVTPPSSSEEQPSGQRWFNEAGANLQSESTTTRGKEATTVIKPRRKRCYAEIDSEAEPEHVLRGIVVTVRRSSRLRGQATGMCASMGSFYQPSKRSRYMTSGAGK</sequence>
<keyword evidence="2" id="KW-1185">Reference proteome</keyword>
<dbReference type="Proteomes" id="UP001186974">
    <property type="component" value="Unassembled WGS sequence"/>
</dbReference>
<accession>A0ACC3D0X3</accession>
<organism evidence="1 2">
    <name type="scientific">Coniosporium uncinatum</name>
    <dbReference type="NCBI Taxonomy" id="93489"/>
    <lineage>
        <taxon>Eukaryota</taxon>
        <taxon>Fungi</taxon>
        <taxon>Dikarya</taxon>
        <taxon>Ascomycota</taxon>
        <taxon>Pezizomycotina</taxon>
        <taxon>Dothideomycetes</taxon>
        <taxon>Dothideomycetes incertae sedis</taxon>
        <taxon>Coniosporium</taxon>
    </lineage>
</organism>
<gene>
    <name evidence="1" type="ORF">LTS18_009156</name>
</gene>
<proteinExistence type="predicted"/>
<name>A0ACC3D0X3_9PEZI</name>
<feature type="non-terminal residue" evidence="1">
    <location>
        <position position="1"/>
    </location>
</feature>
<evidence type="ECO:0000313" key="2">
    <source>
        <dbReference type="Proteomes" id="UP001186974"/>
    </source>
</evidence>
<comment type="caution">
    <text evidence="1">The sequence shown here is derived from an EMBL/GenBank/DDBJ whole genome shotgun (WGS) entry which is preliminary data.</text>
</comment>
<dbReference type="EMBL" id="JAWDJW010008802">
    <property type="protein sequence ID" value="KAK3060168.1"/>
    <property type="molecule type" value="Genomic_DNA"/>
</dbReference>
<protein>
    <submittedName>
        <fullName evidence="1">Uncharacterized protein</fullName>
    </submittedName>
</protein>
<evidence type="ECO:0000313" key="1">
    <source>
        <dbReference type="EMBL" id="KAK3060168.1"/>
    </source>
</evidence>